<evidence type="ECO:0000256" key="2">
    <source>
        <dbReference type="ARBA" id="ARBA00022475"/>
    </source>
</evidence>
<comment type="catalytic activity">
    <reaction evidence="8 9">
        <text>heme b + (2E,6E)-farnesyl diphosphate + H2O = Fe(II)-heme o + diphosphate</text>
        <dbReference type="Rhea" id="RHEA:28070"/>
        <dbReference type="ChEBI" id="CHEBI:15377"/>
        <dbReference type="ChEBI" id="CHEBI:33019"/>
        <dbReference type="ChEBI" id="CHEBI:60344"/>
        <dbReference type="ChEBI" id="CHEBI:60530"/>
        <dbReference type="ChEBI" id="CHEBI:175763"/>
        <dbReference type="EC" id="2.5.1.141"/>
    </reaction>
</comment>
<keyword evidence="3 9" id="KW-0808">Transferase</keyword>
<comment type="pathway">
    <text evidence="9">Porphyrin-containing compound metabolism; heme O biosynthesis; heme O from protoheme: step 1/1.</text>
</comment>
<dbReference type="KEGG" id="nmk:CHR53_03125"/>
<dbReference type="InterPro" id="IPR006369">
    <property type="entry name" value="Protohaem_IX_farnesylTrfase"/>
</dbReference>
<keyword evidence="4 9" id="KW-0812">Transmembrane</keyword>
<dbReference type="Gene3D" id="1.10.357.140">
    <property type="entry name" value="UbiA prenyltransferase"/>
    <property type="match status" value="1"/>
</dbReference>
<feature type="transmembrane region" description="Helical" evidence="9">
    <location>
        <begin position="137"/>
        <end position="155"/>
    </location>
</feature>
<proteinExistence type="inferred from homology"/>
<dbReference type="GO" id="GO:0005886">
    <property type="term" value="C:plasma membrane"/>
    <property type="evidence" value="ECO:0007669"/>
    <property type="project" value="UniProtKB-SubCell"/>
</dbReference>
<dbReference type="EC" id="2.5.1.141" evidence="9"/>
<dbReference type="Pfam" id="PF01040">
    <property type="entry name" value="UbiA"/>
    <property type="match status" value="1"/>
</dbReference>
<reference evidence="10 11" key="1">
    <citation type="submission" date="2017-07" db="EMBL/GenBank/DDBJ databases">
        <title>The complete genome sequence of Bacillus mesonae strain H20-5, an efficient strain improving plant abiotic stress resistance.</title>
        <authorList>
            <person name="Kim S.Y."/>
            <person name="Song H."/>
            <person name="Sang M.K."/>
            <person name="Weon H.-Y."/>
            <person name="Song J."/>
        </authorList>
    </citation>
    <scope>NUCLEOTIDE SEQUENCE [LARGE SCALE GENOMIC DNA]</scope>
    <source>
        <strain evidence="10 11">H20-5</strain>
    </source>
</reference>
<keyword evidence="6 9" id="KW-0350">Heme biosynthesis</keyword>
<dbReference type="HAMAP" id="MF_00154">
    <property type="entry name" value="CyoE_CtaB"/>
    <property type="match status" value="1"/>
</dbReference>
<dbReference type="InterPro" id="IPR030470">
    <property type="entry name" value="UbiA_prenylTrfase_CS"/>
</dbReference>
<comment type="miscellaneous">
    <text evidence="9">Carbon 2 of the heme B porphyrin ring is defined according to the Fischer nomenclature.</text>
</comment>
<comment type="subcellular location">
    <subcellularLocation>
        <location evidence="9">Cell membrane</location>
        <topology evidence="9">Multi-pass membrane protein</topology>
    </subcellularLocation>
    <subcellularLocation>
        <location evidence="1">Membrane</location>
        <topology evidence="1">Multi-pass membrane protein</topology>
    </subcellularLocation>
</comment>
<dbReference type="EMBL" id="CP022572">
    <property type="protein sequence ID" value="AZU64817.1"/>
    <property type="molecule type" value="Genomic_DNA"/>
</dbReference>
<feature type="transmembrane region" description="Helical" evidence="9">
    <location>
        <begin position="188"/>
        <end position="209"/>
    </location>
</feature>
<evidence type="ECO:0000256" key="4">
    <source>
        <dbReference type="ARBA" id="ARBA00022692"/>
    </source>
</evidence>
<keyword evidence="7 9" id="KW-0472">Membrane</keyword>
<feature type="transmembrane region" description="Helical" evidence="9">
    <location>
        <begin position="110"/>
        <end position="131"/>
    </location>
</feature>
<evidence type="ECO:0000256" key="3">
    <source>
        <dbReference type="ARBA" id="ARBA00022679"/>
    </source>
</evidence>
<comment type="function">
    <text evidence="9">Converts heme B (protoheme IX) to heme O by substitution of the vinyl group on carbon 2 of heme B porphyrin ring with a hydroxyethyl farnesyl side group.</text>
</comment>
<feature type="transmembrane region" description="Helical" evidence="9">
    <location>
        <begin position="254"/>
        <end position="278"/>
    </location>
</feature>
<evidence type="ECO:0000256" key="8">
    <source>
        <dbReference type="ARBA" id="ARBA00047690"/>
    </source>
</evidence>
<feature type="transmembrane region" description="Helical" evidence="9">
    <location>
        <begin position="32"/>
        <end position="56"/>
    </location>
</feature>
<dbReference type="GO" id="GO:0048034">
    <property type="term" value="P:heme O biosynthetic process"/>
    <property type="evidence" value="ECO:0007669"/>
    <property type="project" value="UniProtKB-UniRule"/>
</dbReference>
<evidence type="ECO:0000256" key="9">
    <source>
        <dbReference type="HAMAP-Rule" id="MF_00154"/>
    </source>
</evidence>
<dbReference type="InterPro" id="IPR044878">
    <property type="entry name" value="UbiA_sf"/>
</dbReference>
<evidence type="ECO:0000256" key="6">
    <source>
        <dbReference type="ARBA" id="ARBA00023133"/>
    </source>
</evidence>
<keyword evidence="2 9" id="KW-1003">Cell membrane</keyword>
<organism evidence="10 11">
    <name type="scientific">Neobacillus mesonae</name>
    <dbReference type="NCBI Taxonomy" id="1193713"/>
    <lineage>
        <taxon>Bacteria</taxon>
        <taxon>Bacillati</taxon>
        <taxon>Bacillota</taxon>
        <taxon>Bacilli</taxon>
        <taxon>Bacillales</taxon>
        <taxon>Bacillaceae</taxon>
        <taxon>Neobacillus</taxon>
    </lineage>
</organism>
<keyword evidence="5 9" id="KW-1133">Transmembrane helix</keyword>
<feature type="transmembrane region" description="Helical" evidence="9">
    <location>
        <begin position="68"/>
        <end position="89"/>
    </location>
</feature>
<gene>
    <name evidence="9" type="primary">ctaB</name>
    <name evidence="10" type="ORF">CHR53_03125</name>
</gene>
<evidence type="ECO:0000313" key="11">
    <source>
        <dbReference type="Proteomes" id="UP000282892"/>
    </source>
</evidence>
<dbReference type="RefSeq" id="WP_127489638.1">
    <property type="nucleotide sequence ID" value="NZ_CP022572.1"/>
</dbReference>
<accession>A0A3T0I644</accession>
<sequence length="313" mass="34981">MREESFASPRLDGKAAFSDKRNISTLLTDLRLLFKGPVLIANALPVLTGFWLAIYFTGGSLSGYLDLFLLTIIGSTLVMAGALVINNWYDVDIDTIMDRTKKRPTVTGHFSLKAVLMLGIVLTVLGFAMLMFTTWEAVIYAFIGWFTYCILYTMWSKRRYTLNTVIGSISGAVTPLIGWAAVDTSYHVVPIMLALIIFVFQMPHTFAIAMKKYEEYKAAGVAMLPVVYGFTMTKRQMAIYIACLLPLPFYLGSLGVTFVVLATLLNVAWLAVSIYGFFTKDDMKWAHVMFLCSVNYITILFVMAIVVTLPVFN</sequence>
<comment type="similarity">
    <text evidence="9">Belongs to the UbiA prenyltransferase family. Protoheme IX farnesyltransferase subfamily.</text>
</comment>
<dbReference type="STRING" id="1193713.GCA_001636315_03149"/>
<evidence type="ECO:0000256" key="5">
    <source>
        <dbReference type="ARBA" id="ARBA00022989"/>
    </source>
</evidence>
<dbReference type="AlphaFoldDB" id="A0A3T0I644"/>
<comment type="subunit">
    <text evidence="9">Interacts with CtaA.</text>
</comment>
<dbReference type="PANTHER" id="PTHR43448">
    <property type="entry name" value="PROTOHEME IX FARNESYLTRANSFERASE, MITOCHONDRIAL"/>
    <property type="match status" value="1"/>
</dbReference>
<feature type="transmembrane region" description="Helical" evidence="9">
    <location>
        <begin position="162"/>
        <end position="182"/>
    </location>
</feature>
<dbReference type="NCBIfam" id="TIGR01473">
    <property type="entry name" value="cyoE_ctaB"/>
    <property type="match status" value="1"/>
</dbReference>
<dbReference type="InterPro" id="IPR000537">
    <property type="entry name" value="UbiA_prenyltransferase"/>
</dbReference>
<feature type="transmembrane region" description="Helical" evidence="9">
    <location>
        <begin position="290"/>
        <end position="312"/>
    </location>
</feature>
<dbReference type="Proteomes" id="UP000282892">
    <property type="component" value="Chromosome"/>
</dbReference>
<protein>
    <recommendedName>
        <fullName evidence="9">Protoheme IX farnesyltransferase</fullName>
        <ecNumber evidence="9">2.5.1.141</ecNumber>
    </recommendedName>
    <alternativeName>
        <fullName evidence="9">Heme B farnesyltransferase</fullName>
    </alternativeName>
    <alternativeName>
        <fullName evidence="9">Heme O synthase</fullName>
    </alternativeName>
</protein>
<name>A0A3T0I644_9BACI</name>
<evidence type="ECO:0000256" key="7">
    <source>
        <dbReference type="ARBA" id="ARBA00023136"/>
    </source>
</evidence>
<dbReference type="OrthoDB" id="9814417at2"/>
<dbReference type="PANTHER" id="PTHR43448:SF2">
    <property type="entry name" value="PROTOHEME IX FARNESYLTRANSFERASE, MITOCHONDRIAL"/>
    <property type="match status" value="1"/>
</dbReference>
<dbReference type="GO" id="GO:0008495">
    <property type="term" value="F:protoheme IX farnesyltransferase activity"/>
    <property type="evidence" value="ECO:0007669"/>
    <property type="project" value="UniProtKB-UniRule"/>
</dbReference>
<evidence type="ECO:0000313" key="10">
    <source>
        <dbReference type="EMBL" id="AZU64817.1"/>
    </source>
</evidence>
<dbReference type="CDD" id="cd13957">
    <property type="entry name" value="PT_UbiA_Cox10"/>
    <property type="match status" value="1"/>
</dbReference>
<evidence type="ECO:0000256" key="1">
    <source>
        <dbReference type="ARBA" id="ARBA00004141"/>
    </source>
</evidence>
<keyword evidence="11" id="KW-1185">Reference proteome</keyword>
<dbReference type="UniPathway" id="UPA00834">
    <property type="reaction ID" value="UER00712"/>
</dbReference>
<dbReference type="PROSITE" id="PS00943">
    <property type="entry name" value="UBIA"/>
    <property type="match status" value="1"/>
</dbReference>